<evidence type="ECO:0000313" key="3">
    <source>
        <dbReference type="Proteomes" id="UP000801492"/>
    </source>
</evidence>
<gene>
    <name evidence="2" type="ORF">ILUMI_08380</name>
</gene>
<feature type="coiled-coil region" evidence="1">
    <location>
        <begin position="475"/>
        <end position="509"/>
    </location>
</feature>
<accession>A0A8K0GH32</accession>
<comment type="caution">
    <text evidence="2">The sequence shown here is derived from an EMBL/GenBank/DDBJ whole genome shotgun (WGS) entry which is preliminary data.</text>
</comment>
<keyword evidence="3" id="KW-1185">Reference proteome</keyword>
<dbReference type="EMBL" id="VTPC01003925">
    <property type="protein sequence ID" value="KAF2897793.1"/>
    <property type="molecule type" value="Genomic_DNA"/>
</dbReference>
<name>A0A8K0GH32_IGNLU</name>
<evidence type="ECO:0000313" key="2">
    <source>
        <dbReference type="EMBL" id="KAF2897793.1"/>
    </source>
</evidence>
<dbReference type="Proteomes" id="UP000801492">
    <property type="component" value="Unassembled WGS sequence"/>
</dbReference>
<dbReference type="OrthoDB" id="6711470at2759"/>
<keyword evidence="1" id="KW-0175">Coiled coil</keyword>
<dbReference type="AlphaFoldDB" id="A0A8K0GH32"/>
<proteinExistence type="predicted"/>
<reference evidence="2" key="1">
    <citation type="submission" date="2019-08" db="EMBL/GenBank/DDBJ databases">
        <title>The genome of the North American firefly Photinus pyralis.</title>
        <authorList>
            <consortium name="Photinus pyralis genome working group"/>
            <person name="Fallon T.R."/>
            <person name="Sander Lower S.E."/>
            <person name="Weng J.-K."/>
        </authorList>
    </citation>
    <scope>NUCLEOTIDE SEQUENCE</scope>
    <source>
        <strain evidence="2">TRF0915ILg1</strain>
        <tissue evidence="2">Whole body</tissue>
    </source>
</reference>
<evidence type="ECO:0000256" key="1">
    <source>
        <dbReference type="SAM" id="Coils"/>
    </source>
</evidence>
<feature type="coiled-coil region" evidence="1">
    <location>
        <begin position="301"/>
        <end position="356"/>
    </location>
</feature>
<sequence>MEFSNKLLMSLKQDIKVLNSVIKEILEKLTCVEFNSWLYPTKTCKESLEVNLLENKPKETRYLDYLELIVDRLYLIINLVSDYMGKFPNIPKQEEHRNIVRPNNLSLGATTSLFWKRVMHLNESLTLNQELSQKKNLQEDIYNITQCGCMNRLTTAIVKDLNNFINLLKDAEDKSKEDDLKIESLNAKYSDSLEIIKNAKSSLKKMQKRSASVKFKNKNLLKSIKNQIEINKENELNLVKERSKIVILEKSIQENVTTVALLSTDNEKLHEDITETLRENVNISSERDLWKSRFSEIYLENRNLNSKIEEMNIEMQSLRTVGATCKELADKLEQYNVEVLQRSKNYENNLKNLTVDRHMRDGNGTPLAECIRKALHVLFAMGKGTRQGSIMFLILDNINSIMQETGVNNCKNYMKISDYGDFFPLSSIEETIYMLLVYVVPHQLDTINLITKAQADSKFLKNEDKDTFQITGDPVADMRRQVEINKLDIERLEKNNVDLMKTIHRVQEQRFIKKFL</sequence>
<organism evidence="2 3">
    <name type="scientific">Ignelater luminosus</name>
    <name type="common">Cucubano</name>
    <name type="synonym">Pyrophorus luminosus</name>
    <dbReference type="NCBI Taxonomy" id="2038154"/>
    <lineage>
        <taxon>Eukaryota</taxon>
        <taxon>Metazoa</taxon>
        <taxon>Ecdysozoa</taxon>
        <taxon>Arthropoda</taxon>
        <taxon>Hexapoda</taxon>
        <taxon>Insecta</taxon>
        <taxon>Pterygota</taxon>
        <taxon>Neoptera</taxon>
        <taxon>Endopterygota</taxon>
        <taxon>Coleoptera</taxon>
        <taxon>Polyphaga</taxon>
        <taxon>Elateriformia</taxon>
        <taxon>Elateroidea</taxon>
        <taxon>Elateridae</taxon>
        <taxon>Agrypninae</taxon>
        <taxon>Pyrophorini</taxon>
        <taxon>Ignelater</taxon>
    </lineage>
</organism>
<protein>
    <submittedName>
        <fullName evidence="2">Uncharacterized protein</fullName>
    </submittedName>
</protein>